<accession>A0ABV3SZP3</accession>
<protein>
    <recommendedName>
        <fullName evidence="3">DUF2795 domain-containing protein</fullName>
    </recommendedName>
</protein>
<dbReference type="RefSeq" id="WP_367993642.1">
    <property type="nucleotide sequence ID" value="NZ_JBFPJR010000013.1"/>
</dbReference>
<keyword evidence="2" id="KW-1185">Reference proteome</keyword>
<proteinExistence type="predicted"/>
<evidence type="ECO:0008006" key="3">
    <source>
        <dbReference type="Google" id="ProtNLM"/>
    </source>
</evidence>
<evidence type="ECO:0000313" key="2">
    <source>
        <dbReference type="Proteomes" id="UP001556631"/>
    </source>
</evidence>
<gene>
    <name evidence="1" type="ORF">AB3X52_09540</name>
</gene>
<dbReference type="Proteomes" id="UP001556631">
    <property type="component" value="Unassembled WGS sequence"/>
</dbReference>
<dbReference type="EMBL" id="JBFPJR010000013">
    <property type="protein sequence ID" value="MEX0427862.1"/>
    <property type="molecule type" value="Genomic_DNA"/>
</dbReference>
<name>A0ABV3SZP3_9ACTN</name>
<comment type="caution">
    <text evidence="1">The sequence shown here is derived from an EMBL/GenBank/DDBJ whole genome shotgun (WGS) entry which is preliminary data.</text>
</comment>
<organism evidence="1 2">
    <name type="scientific">Nocardioides eburneus</name>
    <dbReference type="NCBI Taxonomy" id="3231482"/>
    <lineage>
        <taxon>Bacteria</taxon>
        <taxon>Bacillati</taxon>
        <taxon>Actinomycetota</taxon>
        <taxon>Actinomycetes</taxon>
        <taxon>Propionibacteriales</taxon>
        <taxon>Nocardioidaceae</taxon>
        <taxon>Nocardioides</taxon>
    </lineage>
</organism>
<sequence length="77" mass="8768">MTENQSSDQGFDPHRALVSMLLEKVQQDPYPSSTMMDFVEALLRPEEIPAYAAVLLDKIRNDTFPSLDLMVRVRDLA</sequence>
<reference evidence="1 2" key="1">
    <citation type="submission" date="2024-07" db="EMBL/GenBank/DDBJ databases">
        <authorList>
            <person name="Lee S."/>
            <person name="Kang M."/>
        </authorList>
    </citation>
    <scope>NUCLEOTIDE SEQUENCE [LARGE SCALE GENOMIC DNA]</scope>
    <source>
        <strain evidence="1 2">DS6</strain>
    </source>
</reference>
<evidence type="ECO:0000313" key="1">
    <source>
        <dbReference type="EMBL" id="MEX0427862.1"/>
    </source>
</evidence>